<name>A0A5N4CNT8_CAMDR</name>
<organism evidence="1 2">
    <name type="scientific">Camelus dromedarius</name>
    <name type="common">Dromedary</name>
    <name type="synonym">Arabian camel</name>
    <dbReference type="NCBI Taxonomy" id="9838"/>
    <lineage>
        <taxon>Eukaryota</taxon>
        <taxon>Metazoa</taxon>
        <taxon>Chordata</taxon>
        <taxon>Craniata</taxon>
        <taxon>Vertebrata</taxon>
        <taxon>Euteleostomi</taxon>
        <taxon>Mammalia</taxon>
        <taxon>Eutheria</taxon>
        <taxon>Laurasiatheria</taxon>
        <taxon>Artiodactyla</taxon>
        <taxon>Tylopoda</taxon>
        <taxon>Camelidae</taxon>
        <taxon>Camelus</taxon>
    </lineage>
</organism>
<evidence type="ECO:0000313" key="2">
    <source>
        <dbReference type="Proteomes" id="UP000299084"/>
    </source>
</evidence>
<dbReference type="AlphaFoldDB" id="A0A5N4CNT8"/>
<accession>A0A5N4CNT8</accession>
<proteinExistence type="predicted"/>
<dbReference type="Proteomes" id="UP000299084">
    <property type="component" value="Unassembled WGS sequence"/>
</dbReference>
<dbReference type="EMBL" id="JWIN03000021">
    <property type="protein sequence ID" value="KAB1260599.1"/>
    <property type="molecule type" value="Genomic_DNA"/>
</dbReference>
<keyword evidence="2" id="KW-1185">Reference proteome</keyword>
<gene>
    <name evidence="1" type="ORF">Cadr_000024637</name>
</gene>
<evidence type="ECO:0000313" key="1">
    <source>
        <dbReference type="EMBL" id="KAB1260599.1"/>
    </source>
</evidence>
<dbReference type="SUPFAM" id="SSF48726">
    <property type="entry name" value="Immunoglobulin"/>
    <property type="match status" value="1"/>
</dbReference>
<comment type="caution">
    <text evidence="1">The sequence shown here is derived from an EMBL/GenBank/DDBJ whole genome shotgun (WGS) entry which is preliminary data.</text>
</comment>
<keyword evidence="1" id="KW-0675">Receptor</keyword>
<protein>
    <submittedName>
        <fullName evidence="1">Fc receptor-like protein 2</fullName>
    </submittedName>
</protein>
<reference evidence="1 2" key="1">
    <citation type="journal article" date="2019" name="Mol. Ecol. Resour.">
        <title>Improving Illumina assemblies with Hi-C and long reads: an example with the North African dromedary.</title>
        <authorList>
            <person name="Elbers J.P."/>
            <person name="Rogers M.F."/>
            <person name="Perelman P.L."/>
            <person name="Proskuryakova A.A."/>
            <person name="Serdyukova N.A."/>
            <person name="Johnson W.E."/>
            <person name="Horin P."/>
            <person name="Corander J."/>
            <person name="Murphy D."/>
            <person name="Burger P.A."/>
        </authorList>
    </citation>
    <scope>NUCLEOTIDE SEQUENCE [LARGE SCALE GENOMIC DNA]</scope>
    <source>
        <strain evidence="1">Drom800</strain>
        <tissue evidence="1">Blood</tissue>
    </source>
</reference>
<dbReference type="InterPro" id="IPR036179">
    <property type="entry name" value="Ig-like_dom_sf"/>
</dbReference>
<sequence>MTKGPGPFLMQRHKSSLIAPFRSVSSNILSCPHLQGSQDPGCGVGGGGNLLSAPSGGGVSPNLSLTMEHSGNYSCEANNAWGPRAMTMPLSISGGLLVP</sequence>